<name>M3A755_PSEFD</name>
<protein>
    <submittedName>
        <fullName evidence="2">Uncharacterized protein</fullName>
    </submittedName>
</protein>
<evidence type="ECO:0000313" key="2">
    <source>
        <dbReference type="EMBL" id="EME80456.1"/>
    </source>
</evidence>
<evidence type="ECO:0000313" key="3">
    <source>
        <dbReference type="Proteomes" id="UP000016932"/>
    </source>
</evidence>
<reference evidence="2 3" key="1">
    <citation type="journal article" date="2012" name="PLoS Pathog.">
        <title>Diverse lifestyles and strategies of plant pathogenesis encoded in the genomes of eighteen Dothideomycetes fungi.</title>
        <authorList>
            <person name="Ohm R.A."/>
            <person name="Feau N."/>
            <person name="Henrissat B."/>
            <person name="Schoch C.L."/>
            <person name="Horwitz B.A."/>
            <person name="Barry K.W."/>
            <person name="Condon B.J."/>
            <person name="Copeland A.C."/>
            <person name="Dhillon B."/>
            <person name="Glaser F."/>
            <person name="Hesse C.N."/>
            <person name="Kosti I."/>
            <person name="LaButti K."/>
            <person name="Lindquist E.A."/>
            <person name="Lucas S."/>
            <person name="Salamov A.A."/>
            <person name="Bradshaw R.E."/>
            <person name="Ciuffetti L."/>
            <person name="Hamelin R.C."/>
            <person name="Kema G.H.J."/>
            <person name="Lawrence C."/>
            <person name="Scott J.A."/>
            <person name="Spatafora J.W."/>
            <person name="Turgeon B.G."/>
            <person name="de Wit P.J.G.M."/>
            <person name="Zhong S."/>
            <person name="Goodwin S.B."/>
            <person name="Grigoriev I.V."/>
        </authorList>
    </citation>
    <scope>NUCLEOTIDE SEQUENCE [LARGE SCALE GENOMIC DNA]</scope>
    <source>
        <strain evidence="2 3">CIRAD86</strain>
    </source>
</reference>
<sequence>MIIHGGVAQVAWIVDPCKRLASPRSDVEAAVNLQLQLLILILLSVCSIAVSAAWWTLATNTYLQ</sequence>
<feature type="transmembrane region" description="Helical" evidence="1">
    <location>
        <begin position="35"/>
        <end position="57"/>
    </location>
</feature>
<keyword evidence="1" id="KW-0472">Membrane</keyword>
<keyword evidence="1" id="KW-0812">Transmembrane</keyword>
<keyword evidence="1" id="KW-1133">Transmembrane helix</keyword>
<proteinExistence type="predicted"/>
<dbReference type="HOGENOM" id="CLU_2868650_0_0_1"/>
<organism evidence="2 3">
    <name type="scientific">Pseudocercospora fijiensis (strain CIRAD86)</name>
    <name type="common">Black leaf streak disease fungus</name>
    <name type="synonym">Mycosphaerella fijiensis</name>
    <dbReference type="NCBI Taxonomy" id="383855"/>
    <lineage>
        <taxon>Eukaryota</taxon>
        <taxon>Fungi</taxon>
        <taxon>Dikarya</taxon>
        <taxon>Ascomycota</taxon>
        <taxon>Pezizomycotina</taxon>
        <taxon>Dothideomycetes</taxon>
        <taxon>Dothideomycetidae</taxon>
        <taxon>Mycosphaerellales</taxon>
        <taxon>Mycosphaerellaceae</taxon>
        <taxon>Pseudocercospora</taxon>
    </lineage>
</organism>
<dbReference type="KEGG" id="pfj:MYCFIDRAFT_177397"/>
<dbReference type="AlphaFoldDB" id="M3A755"/>
<dbReference type="VEuPathDB" id="FungiDB:MYCFIDRAFT_177397"/>
<accession>M3A755</accession>
<dbReference type="GeneID" id="19333732"/>
<keyword evidence="3" id="KW-1185">Reference proteome</keyword>
<dbReference type="EMBL" id="KB446561">
    <property type="protein sequence ID" value="EME80456.1"/>
    <property type="molecule type" value="Genomic_DNA"/>
</dbReference>
<dbReference type="RefSeq" id="XP_007929385.1">
    <property type="nucleotide sequence ID" value="XM_007931194.1"/>
</dbReference>
<gene>
    <name evidence="2" type="ORF">MYCFIDRAFT_177397</name>
</gene>
<evidence type="ECO:0000256" key="1">
    <source>
        <dbReference type="SAM" id="Phobius"/>
    </source>
</evidence>
<dbReference type="Proteomes" id="UP000016932">
    <property type="component" value="Unassembled WGS sequence"/>
</dbReference>